<evidence type="ECO:0000313" key="12">
    <source>
        <dbReference type="Proteomes" id="UP000694394"/>
    </source>
</evidence>
<dbReference type="GO" id="GO:0006334">
    <property type="term" value="P:nucleosome assembly"/>
    <property type="evidence" value="ECO:0007669"/>
    <property type="project" value="InterPro"/>
</dbReference>
<evidence type="ECO:0000256" key="8">
    <source>
        <dbReference type="ARBA" id="ARBA00080360"/>
    </source>
</evidence>
<keyword evidence="2" id="KW-0238">DNA-binding</keyword>
<protein>
    <recommendedName>
        <fullName evidence="5">Histone H1.8</fullName>
    </recommendedName>
    <alternativeName>
        <fullName evidence="8">Histone H1oo</fullName>
    </alternativeName>
    <alternativeName>
        <fullName evidence="6">Oocyte-specific histone H1</fullName>
    </alternativeName>
    <alternativeName>
        <fullName evidence="7">Oocyte-specific linker histone H1</fullName>
    </alternativeName>
</protein>
<dbReference type="Gene3D" id="1.10.10.10">
    <property type="entry name" value="Winged helix-like DNA-binding domain superfamily/Winged helix DNA-binding domain"/>
    <property type="match status" value="1"/>
</dbReference>
<feature type="domain" description="H15" evidence="10">
    <location>
        <begin position="47"/>
        <end position="125"/>
    </location>
</feature>
<dbReference type="SMART" id="SM00526">
    <property type="entry name" value="H15"/>
    <property type="match status" value="1"/>
</dbReference>
<dbReference type="AlphaFoldDB" id="A0A8C5V867"/>
<keyword evidence="3" id="KW-0539">Nucleus</keyword>
<feature type="compositionally biased region" description="Basic residues" evidence="9">
    <location>
        <begin position="182"/>
        <end position="198"/>
    </location>
</feature>
<accession>A0A8C5V867</accession>
<feature type="compositionally biased region" description="Basic and acidic residues" evidence="9">
    <location>
        <begin position="167"/>
        <end position="181"/>
    </location>
</feature>
<evidence type="ECO:0000256" key="2">
    <source>
        <dbReference type="ARBA" id="ARBA00023125"/>
    </source>
</evidence>
<feature type="region of interest" description="Disordered" evidence="9">
    <location>
        <begin position="111"/>
        <end position="325"/>
    </location>
</feature>
<dbReference type="GO" id="GO:0000786">
    <property type="term" value="C:nucleosome"/>
    <property type="evidence" value="ECO:0007669"/>
    <property type="project" value="InterPro"/>
</dbReference>
<sequence>ASEAAPSSTSMAGSSGSPGSEKPGEQEEAAPPAALQHLALPGQVGRRNPPTLHMVLEALQAGEQRQGMSVVAIKRYILHKYPTVDVTRFKHLLKQALATGEHRGLLARPLHSKAKGATGSFRLVPKHKRKIRPRRTAASVAPRGAGEAKEKAPKKPRAAEKGPPSLDKVEKAAEEPGEVRKAPPKPRAAKQKAPKKGNKAKDTKAKLVEAGKAPPKPDKTTRAPSSSSGLSGKSKDEGSRNSQGDAEVHGKIKSESKSSKPTASKVKNGAVPPTRKKIVAKAPQGAGPNARADFPAKGSGSTTAPAALATKTEAPMGPRKPGQPVRALAAKALSKRAEA</sequence>
<reference evidence="11" key="2">
    <citation type="submission" date="2025-08" db="UniProtKB">
        <authorList>
            <consortium name="Ensembl"/>
        </authorList>
    </citation>
    <scope>IDENTIFICATION</scope>
</reference>
<organism evidence="11 12">
    <name type="scientific">Microcebus murinus</name>
    <name type="common">Gray mouse lemur</name>
    <name type="synonym">Lemur murinus</name>
    <dbReference type="NCBI Taxonomy" id="30608"/>
    <lineage>
        <taxon>Eukaryota</taxon>
        <taxon>Metazoa</taxon>
        <taxon>Chordata</taxon>
        <taxon>Craniata</taxon>
        <taxon>Vertebrata</taxon>
        <taxon>Euteleostomi</taxon>
        <taxon>Mammalia</taxon>
        <taxon>Eutheria</taxon>
        <taxon>Euarchontoglires</taxon>
        <taxon>Primates</taxon>
        <taxon>Strepsirrhini</taxon>
        <taxon>Lemuriformes</taxon>
        <taxon>Cheirogaleidae</taxon>
        <taxon>Microcebus</taxon>
    </lineage>
</organism>
<evidence type="ECO:0000256" key="4">
    <source>
        <dbReference type="ARBA" id="ARBA00056213"/>
    </source>
</evidence>
<evidence type="ECO:0000313" key="11">
    <source>
        <dbReference type="Ensembl" id="ENSMICP00000017125.2"/>
    </source>
</evidence>
<evidence type="ECO:0000256" key="6">
    <source>
        <dbReference type="ARBA" id="ARBA00078404"/>
    </source>
</evidence>
<dbReference type="InterPro" id="IPR005818">
    <property type="entry name" value="Histone_H1/H5_H15"/>
</dbReference>
<evidence type="ECO:0000256" key="3">
    <source>
        <dbReference type="ARBA" id="ARBA00023242"/>
    </source>
</evidence>
<evidence type="ECO:0000259" key="10">
    <source>
        <dbReference type="PROSITE" id="PS51504"/>
    </source>
</evidence>
<evidence type="ECO:0000256" key="5">
    <source>
        <dbReference type="ARBA" id="ARBA00073462"/>
    </source>
</evidence>
<feature type="compositionally biased region" description="Basic residues" evidence="9">
    <location>
        <begin position="124"/>
        <end position="135"/>
    </location>
</feature>
<comment type="function">
    <text evidence="4">May play a key role in the control of gene expression during oogenesis and early embryogenesis, presumably through the perturbation of chromatin structure. Essential for meiotic maturation of germinal vesicle-stage oocytes. The somatic type linker histone H1c is rapidly replaced by H1oo in a donor nucleus transplanted into an oocyte. The greater mobility of H1oo as compared to H1c may contribute to this rapid replacement and increased instability of the embryonic chromatin structure. The rapid replacement of H1c with H1oo may play an important role in nuclear remodeling.</text>
</comment>
<keyword evidence="1" id="KW-0158">Chromosome</keyword>
<reference evidence="11" key="1">
    <citation type="submission" date="2016-12" db="EMBL/GenBank/DDBJ databases">
        <title>Mouse lemur reference genome and diversity panel.</title>
        <authorList>
            <person name="Harris R."/>
            <person name="Larsen P."/>
            <person name="Liu Y."/>
            <person name="Hughes D.S."/>
            <person name="Murali S."/>
            <person name="Raveendran M."/>
            <person name="Korchina V."/>
            <person name="Wang M."/>
            <person name="Jhangiani S."/>
            <person name="Bandaranaike D."/>
            <person name="Bellair M."/>
            <person name="Blankenburg K."/>
            <person name="Chao H."/>
            <person name="Dahdouli M."/>
            <person name="Dinh H."/>
            <person name="Doddapaneni H."/>
            <person name="English A."/>
            <person name="Firestine M."/>
            <person name="Gnanaolivu R."/>
            <person name="Gross S."/>
            <person name="Hernandez B."/>
            <person name="Javaid M."/>
            <person name="Jayaseelan J."/>
            <person name="Jones J."/>
            <person name="Khan Z."/>
            <person name="Kovar C."/>
            <person name="Kurapati P."/>
            <person name="Le B."/>
            <person name="Lee S."/>
            <person name="Li M."/>
            <person name="Mathew T."/>
            <person name="Narasimhan A."/>
            <person name="Ngo D."/>
            <person name="Nguyen L."/>
            <person name="Okwuonu G."/>
            <person name="Ongeri F."/>
            <person name="Osuji N."/>
            <person name="Pu L.-L."/>
            <person name="Puazo M."/>
            <person name="Quiroz J."/>
            <person name="Raj R."/>
            <person name="Rajbhandari K."/>
            <person name="Reid J.G."/>
            <person name="Santibanez J."/>
            <person name="Sexton D."/>
            <person name="Skinner E."/>
            <person name="Vee V."/>
            <person name="Weissenberger G."/>
            <person name="Wu Y."/>
            <person name="Xin Y."/>
            <person name="Han Y."/>
            <person name="Campbell C."/>
            <person name="Brown A."/>
            <person name="Sullivan B."/>
            <person name="Shelton J."/>
            <person name="Brown S."/>
            <person name="Dudchenko O."/>
            <person name="Machol I."/>
            <person name="Durand N."/>
            <person name="Shamim M."/>
            <person name="Lieberman A."/>
            <person name="Muzny D.M."/>
            <person name="Richards S."/>
            <person name="Yoder A."/>
            <person name="Worley K.C."/>
            <person name="Rogers J."/>
            <person name="Gibbs R.A."/>
        </authorList>
    </citation>
    <scope>NUCLEOTIDE SEQUENCE [LARGE SCALE GENOMIC DNA]</scope>
</reference>
<dbReference type="Ensembl" id="ENSMICT00000046494.2">
    <property type="protein sequence ID" value="ENSMICP00000017125.2"/>
    <property type="gene ID" value="ENSMICG00000030377.2"/>
</dbReference>
<dbReference type="GO" id="GO:0005634">
    <property type="term" value="C:nucleus"/>
    <property type="evidence" value="ECO:0007669"/>
    <property type="project" value="UniProtKB-ARBA"/>
</dbReference>
<feature type="compositionally biased region" description="Basic and acidic residues" evidence="9">
    <location>
        <begin position="146"/>
        <end position="160"/>
    </location>
</feature>
<feature type="region of interest" description="Disordered" evidence="9">
    <location>
        <begin position="1"/>
        <end position="34"/>
    </location>
</feature>
<feature type="compositionally biased region" description="Basic and acidic residues" evidence="9">
    <location>
        <begin position="246"/>
        <end position="258"/>
    </location>
</feature>
<evidence type="ECO:0000256" key="9">
    <source>
        <dbReference type="SAM" id="MobiDB-lite"/>
    </source>
</evidence>
<feature type="compositionally biased region" description="Low complexity" evidence="9">
    <location>
        <begin position="1"/>
        <end position="21"/>
    </location>
</feature>
<dbReference type="GeneTree" id="ENSGT00940000160900"/>
<dbReference type="EMBL" id="ABDC03027305">
    <property type="status" value="NOT_ANNOTATED_CDS"/>
    <property type="molecule type" value="Genomic_DNA"/>
</dbReference>
<dbReference type="Pfam" id="PF00538">
    <property type="entry name" value="Linker_histone"/>
    <property type="match status" value="1"/>
</dbReference>
<dbReference type="Proteomes" id="UP000694394">
    <property type="component" value="Chromosome 23"/>
</dbReference>
<dbReference type="InterPro" id="IPR036390">
    <property type="entry name" value="WH_DNA-bd_sf"/>
</dbReference>
<evidence type="ECO:0000256" key="1">
    <source>
        <dbReference type="ARBA" id="ARBA00022454"/>
    </source>
</evidence>
<dbReference type="CDD" id="cd00073">
    <property type="entry name" value="H15"/>
    <property type="match status" value="1"/>
</dbReference>
<dbReference type="GO" id="GO:0030527">
    <property type="term" value="F:structural constituent of chromatin"/>
    <property type="evidence" value="ECO:0007669"/>
    <property type="project" value="UniProtKB-ARBA"/>
</dbReference>
<dbReference type="SUPFAM" id="SSF46785">
    <property type="entry name" value="Winged helix' DNA-binding domain"/>
    <property type="match status" value="1"/>
</dbReference>
<feature type="compositionally biased region" description="Basic and acidic residues" evidence="9">
    <location>
        <begin position="199"/>
        <end position="221"/>
    </location>
</feature>
<dbReference type="GO" id="GO:0003677">
    <property type="term" value="F:DNA binding"/>
    <property type="evidence" value="ECO:0007669"/>
    <property type="project" value="UniProtKB-KW"/>
</dbReference>
<evidence type="ECO:0000256" key="7">
    <source>
        <dbReference type="ARBA" id="ARBA00078520"/>
    </source>
</evidence>
<name>A0A8C5V867_MICMU</name>
<dbReference type="PROSITE" id="PS51504">
    <property type="entry name" value="H15"/>
    <property type="match status" value="1"/>
</dbReference>
<gene>
    <name evidence="11" type="primary">H1-8</name>
    <name evidence="11" type="synonym">LOC105882645</name>
</gene>
<dbReference type="FunFam" id="1.10.10.10:FF:000393">
    <property type="entry name" value="Oocyte-specific H1 histone"/>
    <property type="match status" value="1"/>
</dbReference>
<dbReference type="InterPro" id="IPR036388">
    <property type="entry name" value="WH-like_DNA-bd_sf"/>
</dbReference>
<reference evidence="11" key="3">
    <citation type="submission" date="2025-09" db="UniProtKB">
        <authorList>
            <consortium name="Ensembl"/>
        </authorList>
    </citation>
    <scope>IDENTIFICATION</scope>
</reference>
<keyword evidence="12" id="KW-1185">Reference proteome</keyword>
<proteinExistence type="predicted"/>